<dbReference type="EMBL" id="LAZR01008670">
    <property type="protein sequence ID" value="KKM77260.1"/>
    <property type="molecule type" value="Genomic_DNA"/>
</dbReference>
<accession>A0A0F9MKF1</accession>
<dbReference type="InterPro" id="IPR044925">
    <property type="entry name" value="His-Me_finger_sf"/>
</dbReference>
<dbReference type="AlphaFoldDB" id="A0A0F9MKF1"/>
<gene>
    <name evidence="2" type="ORF">LCGC14_1371850</name>
</gene>
<name>A0A0F9MKF1_9ZZZZ</name>
<dbReference type="Pfam" id="PF13392">
    <property type="entry name" value="HNH_3"/>
    <property type="match status" value="1"/>
</dbReference>
<dbReference type="Gene3D" id="3.90.75.10">
    <property type="entry name" value="Homing Intron 3 (I-ppo) Encoded Endonuclease, Chain A"/>
    <property type="match status" value="1"/>
</dbReference>
<organism evidence="2">
    <name type="scientific">marine sediment metagenome</name>
    <dbReference type="NCBI Taxonomy" id="412755"/>
    <lineage>
        <taxon>unclassified sequences</taxon>
        <taxon>metagenomes</taxon>
        <taxon>ecological metagenomes</taxon>
    </lineage>
</organism>
<proteinExistence type="predicted"/>
<dbReference type="SUPFAM" id="SSF54060">
    <property type="entry name" value="His-Me finger endonucleases"/>
    <property type="match status" value="1"/>
</dbReference>
<sequence length="148" mass="17349">MQFSEKDRTRLLSHREIVKGPEPTPCWLWTLSLRNNRGYGAVRLRGRNFLVHVASYLMHKGPIPNGLELGHLCHVRKCFNPDHLEPVTHTENVLRGRSFNLEKTECLRGHPFRYRICTSTGRLRRYCQTCFNAAQNKKRHESKAEPRD</sequence>
<reference evidence="2" key="1">
    <citation type="journal article" date="2015" name="Nature">
        <title>Complex archaea that bridge the gap between prokaryotes and eukaryotes.</title>
        <authorList>
            <person name="Spang A."/>
            <person name="Saw J.H."/>
            <person name="Jorgensen S.L."/>
            <person name="Zaremba-Niedzwiedzka K."/>
            <person name="Martijn J."/>
            <person name="Lind A.E."/>
            <person name="van Eijk R."/>
            <person name="Schleper C."/>
            <person name="Guy L."/>
            <person name="Ettema T.J."/>
        </authorList>
    </citation>
    <scope>NUCLEOTIDE SEQUENCE</scope>
</reference>
<dbReference type="InterPro" id="IPR044930">
    <property type="entry name" value="Homing_endonuclease_His-Me"/>
</dbReference>
<evidence type="ECO:0000259" key="1">
    <source>
        <dbReference type="Pfam" id="PF13392"/>
    </source>
</evidence>
<feature type="domain" description="HNH nuclease" evidence="1">
    <location>
        <begin position="50"/>
        <end position="93"/>
    </location>
</feature>
<protein>
    <recommendedName>
        <fullName evidence="1">HNH nuclease domain-containing protein</fullName>
    </recommendedName>
</protein>
<dbReference type="InterPro" id="IPR003615">
    <property type="entry name" value="HNH_nuc"/>
</dbReference>
<comment type="caution">
    <text evidence="2">The sequence shown here is derived from an EMBL/GenBank/DDBJ whole genome shotgun (WGS) entry which is preliminary data.</text>
</comment>
<dbReference type="GO" id="GO:0004519">
    <property type="term" value="F:endonuclease activity"/>
    <property type="evidence" value="ECO:0007669"/>
    <property type="project" value="InterPro"/>
</dbReference>
<evidence type="ECO:0000313" key="2">
    <source>
        <dbReference type="EMBL" id="KKM77260.1"/>
    </source>
</evidence>